<dbReference type="PROSITE" id="PS51257">
    <property type="entry name" value="PROKAR_LIPOPROTEIN"/>
    <property type="match status" value="1"/>
</dbReference>
<dbReference type="EMBL" id="WOWK01000051">
    <property type="protein sequence ID" value="KAF0323522.1"/>
    <property type="molecule type" value="Genomic_DNA"/>
</dbReference>
<dbReference type="Proteomes" id="UP000434172">
    <property type="component" value="Unassembled WGS sequence"/>
</dbReference>
<comment type="caution">
    <text evidence="1">The sequence shown here is derived from an EMBL/GenBank/DDBJ whole genome shotgun (WGS) entry which is preliminary data.</text>
</comment>
<accession>A0A8H3WF83</accession>
<reference evidence="1 2" key="1">
    <citation type="submission" date="2019-12" db="EMBL/GenBank/DDBJ databases">
        <title>A genome sequence resource for the geographically widespread anthracnose pathogen Colletotrichum asianum.</title>
        <authorList>
            <person name="Meng Y."/>
        </authorList>
    </citation>
    <scope>NUCLEOTIDE SEQUENCE [LARGE SCALE GENOMIC DNA]</scope>
    <source>
        <strain evidence="1 2">ICMP 18580</strain>
    </source>
</reference>
<proteinExistence type="predicted"/>
<gene>
    <name evidence="1" type="ORF">GQ607_009203</name>
</gene>
<evidence type="ECO:0000313" key="2">
    <source>
        <dbReference type="Proteomes" id="UP000434172"/>
    </source>
</evidence>
<dbReference type="AlphaFoldDB" id="A0A8H3WF83"/>
<organism evidence="1 2">
    <name type="scientific">Colletotrichum asianum</name>
    <dbReference type="NCBI Taxonomy" id="702518"/>
    <lineage>
        <taxon>Eukaryota</taxon>
        <taxon>Fungi</taxon>
        <taxon>Dikarya</taxon>
        <taxon>Ascomycota</taxon>
        <taxon>Pezizomycotina</taxon>
        <taxon>Sordariomycetes</taxon>
        <taxon>Hypocreomycetidae</taxon>
        <taxon>Glomerellales</taxon>
        <taxon>Glomerellaceae</taxon>
        <taxon>Colletotrichum</taxon>
        <taxon>Colletotrichum gloeosporioides species complex</taxon>
    </lineage>
</organism>
<sequence length="128" mass="13964">MGRTCLRFSSPSCNCHTTAATATSCPVPVCTCCLPYLPGRQVVGPGVAAAASARARARKESMGIESHHPPVIPQLAKERMNLDQPHLGKNGRTLYLTLAVQVHTSEPPILLRRWECEEGLLPHGNWER</sequence>
<protein>
    <submittedName>
        <fullName evidence="1">Uncharacterized protein</fullName>
    </submittedName>
</protein>
<evidence type="ECO:0000313" key="1">
    <source>
        <dbReference type="EMBL" id="KAF0323522.1"/>
    </source>
</evidence>
<keyword evidence="2" id="KW-1185">Reference proteome</keyword>
<name>A0A8H3WF83_9PEZI</name>